<dbReference type="InterPro" id="IPR001611">
    <property type="entry name" value="Leu-rich_rpt"/>
</dbReference>
<gene>
    <name evidence="6" type="primary">LOC109468515</name>
</gene>
<keyword evidence="3" id="KW-0677">Repeat</keyword>
<dbReference type="PANTHER" id="PTHR24369:SF210">
    <property type="entry name" value="CHAOPTIN-RELATED"/>
    <property type="match status" value="1"/>
</dbReference>
<evidence type="ECO:0000256" key="3">
    <source>
        <dbReference type="ARBA" id="ARBA00022737"/>
    </source>
</evidence>
<dbReference type="Proteomes" id="UP000515135">
    <property type="component" value="Unplaced"/>
</dbReference>
<keyword evidence="2 4" id="KW-0732">Signal</keyword>
<dbReference type="SMART" id="SM00369">
    <property type="entry name" value="LRR_TYP"/>
    <property type="match status" value="4"/>
</dbReference>
<dbReference type="AlphaFoldDB" id="A0A6P4YD09"/>
<dbReference type="GeneID" id="109468515"/>
<evidence type="ECO:0000313" key="6">
    <source>
        <dbReference type="RefSeq" id="XP_019622318.1"/>
    </source>
</evidence>
<accession>A0A6P4YD09</accession>
<evidence type="ECO:0000256" key="4">
    <source>
        <dbReference type="SAM" id="SignalP"/>
    </source>
</evidence>
<feature type="signal peptide" evidence="4">
    <location>
        <begin position="1"/>
        <end position="23"/>
    </location>
</feature>
<keyword evidence="5" id="KW-1185">Reference proteome</keyword>
<name>A0A6P4YD09_BRABE</name>
<reference evidence="6" key="1">
    <citation type="submission" date="2025-08" db="UniProtKB">
        <authorList>
            <consortium name="RefSeq"/>
        </authorList>
    </citation>
    <scope>IDENTIFICATION</scope>
    <source>
        <tissue evidence="6">Gonad</tissue>
    </source>
</reference>
<organism evidence="5 6">
    <name type="scientific">Branchiostoma belcheri</name>
    <name type="common">Amphioxus</name>
    <dbReference type="NCBI Taxonomy" id="7741"/>
    <lineage>
        <taxon>Eukaryota</taxon>
        <taxon>Metazoa</taxon>
        <taxon>Chordata</taxon>
        <taxon>Cephalochordata</taxon>
        <taxon>Leptocardii</taxon>
        <taxon>Amphioxiformes</taxon>
        <taxon>Branchiostomatidae</taxon>
        <taxon>Branchiostoma</taxon>
    </lineage>
</organism>
<dbReference type="InterPro" id="IPR050541">
    <property type="entry name" value="LRR_TM_domain-containing"/>
</dbReference>
<dbReference type="RefSeq" id="XP_019622318.1">
    <property type="nucleotide sequence ID" value="XM_019766759.1"/>
</dbReference>
<keyword evidence="1" id="KW-0433">Leucine-rich repeat</keyword>
<evidence type="ECO:0000256" key="2">
    <source>
        <dbReference type="ARBA" id="ARBA00022729"/>
    </source>
</evidence>
<dbReference type="GO" id="GO:0005886">
    <property type="term" value="C:plasma membrane"/>
    <property type="evidence" value="ECO:0007669"/>
    <property type="project" value="TreeGrafter"/>
</dbReference>
<dbReference type="Gene3D" id="3.80.10.10">
    <property type="entry name" value="Ribonuclease Inhibitor"/>
    <property type="match status" value="2"/>
</dbReference>
<protein>
    <submittedName>
        <fullName evidence="6">Slit homolog 3 protein-like</fullName>
    </submittedName>
</protein>
<evidence type="ECO:0000313" key="5">
    <source>
        <dbReference type="Proteomes" id="UP000515135"/>
    </source>
</evidence>
<proteinExistence type="predicted"/>
<dbReference type="SUPFAM" id="SSF52058">
    <property type="entry name" value="L domain-like"/>
    <property type="match status" value="1"/>
</dbReference>
<dbReference type="InterPro" id="IPR032675">
    <property type="entry name" value="LRR_dom_sf"/>
</dbReference>
<dbReference type="KEGG" id="bbel:109468515"/>
<dbReference type="PANTHER" id="PTHR24369">
    <property type="entry name" value="ANTIGEN BSP, PUTATIVE-RELATED"/>
    <property type="match status" value="1"/>
</dbReference>
<feature type="chain" id="PRO_5028064782" evidence="4">
    <location>
        <begin position="24"/>
        <end position="270"/>
    </location>
</feature>
<dbReference type="InterPro" id="IPR003591">
    <property type="entry name" value="Leu-rich_rpt_typical-subtyp"/>
</dbReference>
<sequence>MNTQSAFVASVVLTWMSACIVDCALPQGCMKLPPARQLKNLTSLNLRWDDIEIVDWLQLRNLPAIEYLQMAHNKISHVNLGVVIKYLPNLGAVDFSSNRIKSGITNNGCEVTESIGNRKQVVSCAFVRLKLKTLPLESEIPANVFHLHALFNDFANLTYIPHLPNLQHLDLKFNNIETVSWMSLRNMPSLAFLYLSFNRISHVDLSEVIKNLTKLQFVDLSSNMITSVSERQLGLPFIKQVNLNHNPFRCDCAMLWLMEKLKCLQGHCSS</sequence>
<evidence type="ECO:0000256" key="1">
    <source>
        <dbReference type="ARBA" id="ARBA00022614"/>
    </source>
</evidence>
<dbReference type="OrthoDB" id="5954366at2759"/>
<dbReference type="Pfam" id="PF13855">
    <property type="entry name" value="LRR_8"/>
    <property type="match status" value="1"/>
</dbReference>